<evidence type="ECO:0000259" key="5">
    <source>
        <dbReference type="PROSITE" id="PS50305"/>
    </source>
</evidence>
<evidence type="ECO:0000313" key="7">
    <source>
        <dbReference type="Proteomes" id="UP000000787"/>
    </source>
</evidence>
<dbReference type="Gene3D" id="3.40.50.1220">
    <property type="entry name" value="TPP-binding domain"/>
    <property type="match status" value="2"/>
</dbReference>
<dbReference type="InterPro" id="IPR026590">
    <property type="entry name" value="Ssirtuin_cat_dom"/>
</dbReference>
<proteinExistence type="predicted"/>
<dbReference type="EMBL" id="CP000875">
    <property type="protein sequence ID" value="ABX05096.1"/>
    <property type="molecule type" value="Genomic_DNA"/>
</dbReference>
<dbReference type="InterPro" id="IPR050134">
    <property type="entry name" value="NAD-dep_sirtuin_deacylases"/>
</dbReference>
<evidence type="ECO:0000313" key="6">
    <source>
        <dbReference type="EMBL" id="ABX05096.1"/>
    </source>
</evidence>
<keyword evidence="3" id="KW-0520">NAD</keyword>
<dbReference type="EC" id="2.3.1.286" evidence="1"/>
<dbReference type="eggNOG" id="COG0846">
    <property type="taxonomic scope" value="Bacteria"/>
</dbReference>
<dbReference type="Proteomes" id="UP000000787">
    <property type="component" value="Chromosome"/>
</dbReference>
<keyword evidence="2" id="KW-0808">Transferase</keyword>
<protein>
    <recommendedName>
        <fullName evidence="1">protein acetyllysine N-acetyltransferase</fullName>
        <ecNumber evidence="1">2.3.1.286</ecNumber>
    </recommendedName>
</protein>
<dbReference type="PROSITE" id="PS50305">
    <property type="entry name" value="SIRTUIN"/>
    <property type="match status" value="1"/>
</dbReference>
<dbReference type="PANTHER" id="PTHR11085:SF10">
    <property type="entry name" value="NAD-DEPENDENT PROTEIN DEACYLASE SIRTUIN-5, MITOCHONDRIAL-RELATED"/>
    <property type="match status" value="1"/>
</dbReference>
<dbReference type="InterPro" id="IPR029035">
    <property type="entry name" value="DHS-like_NAD/FAD-binding_dom"/>
</dbReference>
<reference evidence="6 7" key="1">
    <citation type="journal article" date="2011" name="Stand. Genomic Sci.">
        <title>Complete genome sequence of the filamentous gliding predatory bacterium Herpetosiphon aurantiacus type strain (114-95(T)).</title>
        <authorList>
            <person name="Kiss H."/>
            <person name="Nett M."/>
            <person name="Domin N."/>
            <person name="Martin K."/>
            <person name="Maresca J.A."/>
            <person name="Copeland A."/>
            <person name="Lapidus A."/>
            <person name="Lucas S."/>
            <person name="Berry K.W."/>
            <person name="Glavina Del Rio T."/>
            <person name="Dalin E."/>
            <person name="Tice H."/>
            <person name="Pitluck S."/>
            <person name="Richardson P."/>
            <person name="Bruce D."/>
            <person name="Goodwin L."/>
            <person name="Han C."/>
            <person name="Detter J.C."/>
            <person name="Schmutz J."/>
            <person name="Brettin T."/>
            <person name="Land M."/>
            <person name="Hauser L."/>
            <person name="Kyrpides N.C."/>
            <person name="Ivanova N."/>
            <person name="Goker M."/>
            <person name="Woyke T."/>
            <person name="Klenk H.P."/>
            <person name="Bryant D.A."/>
        </authorList>
    </citation>
    <scope>NUCLEOTIDE SEQUENCE [LARGE SCALE GENOMIC DNA]</scope>
    <source>
        <strain evidence="7">ATCC 23779 / DSM 785 / 114-95</strain>
    </source>
</reference>
<evidence type="ECO:0000256" key="4">
    <source>
        <dbReference type="PROSITE-ProRule" id="PRU00236"/>
    </source>
</evidence>
<keyword evidence="7" id="KW-1185">Reference proteome</keyword>
<sequence length="171" mass="18274">MLDVQPNAGHVALAQLEQHIPSVTIITQNIDGLHQRAGSTRVIELHGTINTVSCSAAEHGSLAWPDSPNLPFCSVCAAPLRPDVVWFGERLDLAKIQAAELASQTCDVFLAIGTSGVVAPAATFPMTARAHRARLIDLNLEDTPLSRHARHRLRGTAAQLLPALLAATWAE</sequence>
<evidence type="ECO:0000256" key="2">
    <source>
        <dbReference type="ARBA" id="ARBA00022679"/>
    </source>
</evidence>
<dbReference type="PANTHER" id="PTHR11085">
    <property type="entry name" value="NAD-DEPENDENT PROTEIN DEACYLASE SIRTUIN-5, MITOCHONDRIAL-RELATED"/>
    <property type="match status" value="1"/>
</dbReference>
<organism evidence="6 7">
    <name type="scientific">Herpetosiphon aurantiacus (strain ATCC 23779 / DSM 785 / 114-95)</name>
    <dbReference type="NCBI Taxonomy" id="316274"/>
    <lineage>
        <taxon>Bacteria</taxon>
        <taxon>Bacillati</taxon>
        <taxon>Chloroflexota</taxon>
        <taxon>Chloroflexia</taxon>
        <taxon>Herpetosiphonales</taxon>
        <taxon>Herpetosiphonaceae</taxon>
        <taxon>Herpetosiphon</taxon>
    </lineage>
</organism>
<accession>A9AZF2</accession>
<name>A9AZF2_HERA2</name>
<dbReference type="FunCoup" id="A9AZF2">
    <property type="interactions" value="389"/>
</dbReference>
<dbReference type="KEGG" id="hau:Haur_2458"/>
<dbReference type="SUPFAM" id="SSF52467">
    <property type="entry name" value="DHS-like NAD/FAD-binding domain"/>
    <property type="match status" value="1"/>
</dbReference>
<dbReference type="GO" id="GO:0070403">
    <property type="term" value="F:NAD+ binding"/>
    <property type="evidence" value="ECO:0007669"/>
    <property type="project" value="InterPro"/>
</dbReference>
<evidence type="ECO:0000256" key="3">
    <source>
        <dbReference type="ARBA" id="ARBA00023027"/>
    </source>
</evidence>
<gene>
    <name evidence="6" type="ordered locus">Haur_2458</name>
</gene>
<dbReference type="AlphaFoldDB" id="A9AZF2"/>
<evidence type="ECO:0000256" key="1">
    <source>
        <dbReference type="ARBA" id="ARBA00012928"/>
    </source>
</evidence>
<dbReference type="Pfam" id="PF02146">
    <property type="entry name" value="SIR2"/>
    <property type="match status" value="1"/>
</dbReference>
<dbReference type="HOGENOM" id="CLU_023643_3_1_0"/>
<dbReference type="GO" id="GO:0017136">
    <property type="term" value="F:histone deacetylase activity, NAD-dependent"/>
    <property type="evidence" value="ECO:0007669"/>
    <property type="project" value="TreeGrafter"/>
</dbReference>
<dbReference type="STRING" id="316274.Haur_2458"/>
<dbReference type="InterPro" id="IPR003000">
    <property type="entry name" value="Sirtuin"/>
</dbReference>
<feature type="domain" description="Deacetylase sirtuin-type" evidence="5">
    <location>
        <begin position="1"/>
        <end position="171"/>
    </location>
</feature>
<dbReference type="InParanoid" id="A9AZF2"/>
<dbReference type="BioCyc" id="HAUR316274:GHYA-2485-MONOMER"/>
<comment type="caution">
    <text evidence="4">Lacks conserved residue(s) required for the propagation of feature annotation.</text>
</comment>